<proteinExistence type="predicted"/>
<protein>
    <submittedName>
        <fullName evidence="2">Uncharacterized protein</fullName>
    </submittedName>
</protein>
<feature type="region of interest" description="Disordered" evidence="1">
    <location>
        <begin position="65"/>
        <end position="88"/>
    </location>
</feature>
<reference evidence="2" key="1">
    <citation type="submission" date="2013-08" db="EMBL/GenBank/DDBJ databases">
        <authorList>
            <person name="Durkin A.S."/>
            <person name="Haft D.R."/>
            <person name="McCorrison J."/>
            <person name="Torralba M."/>
            <person name="Gillis M."/>
            <person name="Haft D.H."/>
            <person name="Methe B."/>
            <person name="Sutton G."/>
            <person name="Nelson K.E."/>
        </authorList>
    </citation>
    <scope>NUCLEOTIDE SEQUENCE [LARGE SCALE GENOMIC DNA]</scope>
    <source>
        <strain evidence="2">F0233</strain>
    </source>
</reference>
<sequence length="88" mass="9468">MHALPVLTSESKHLGSARTCSASNLGDQGRARTVTTSTSPGLSRYSGYWYPEYRGPDFRVRLDSGSGARGVSTMVRADSASRTGRTRT</sequence>
<organism evidence="2 3">
    <name type="scientific">Propionibacterium acidifaciens F0233</name>
    <dbReference type="NCBI Taxonomy" id="553198"/>
    <lineage>
        <taxon>Bacteria</taxon>
        <taxon>Bacillati</taxon>
        <taxon>Actinomycetota</taxon>
        <taxon>Actinomycetes</taxon>
        <taxon>Propionibacteriales</taxon>
        <taxon>Propionibacteriaceae</taxon>
        <taxon>Propionibacterium</taxon>
    </lineage>
</organism>
<dbReference type="EMBL" id="ACVN02000209">
    <property type="protein sequence ID" value="ERK54638.1"/>
    <property type="molecule type" value="Genomic_DNA"/>
</dbReference>
<comment type="caution">
    <text evidence="2">The sequence shown here is derived from an EMBL/GenBank/DDBJ whole genome shotgun (WGS) entry which is preliminary data.</text>
</comment>
<accession>U2RM55</accession>
<dbReference type="Proteomes" id="UP000017052">
    <property type="component" value="Unassembled WGS sequence"/>
</dbReference>
<dbReference type="AlphaFoldDB" id="U2RM55"/>
<evidence type="ECO:0000313" key="3">
    <source>
        <dbReference type="Proteomes" id="UP000017052"/>
    </source>
</evidence>
<name>U2RM55_9ACTN</name>
<keyword evidence="3" id="KW-1185">Reference proteome</keyword>
<gene>
    <name evidence="2" type="ORF">HMPREF0682_2691</name>
</gene>
<feature type="region of interest" description="Disordered" evidence="1">
    <location>
        <begin position="1"/>
        <end position="40"/>
    </location>
</feature>
<evidence type="ECO:0000256" key="1">
    <source>
        <dbReference type="SAM" id="MobiDB-lite"/>
    </source>
</evidence>
<evidence type="ECO:0000313" key="2">
    <source>
        <dbReference type="EMBL" id="ERK54638.1"/>
    </source>
</evidence>